<evidence type="ECO:0000313" key="1">
    <source>
        <dbReference type="EMBL" id="KAJ7764044.1"/>
    </source>
</evidence>
<accession>A0AAD7JG03</accession>
<proteinExistence type="predicted"/>
<comment type="caution">
    <text evidence="1">The sequence shown here is derived from an EMBL/GenBank/DDBJ whole genome shotgun (WGS) entry which is preliminary data.</text>
</comment>
<dbReference type="AlphaFoldDB" id="A0AAD7JG03"/>
<gene>
    <name evidence="1" type="ORF">DFH07DRAFT_1017031</name>
</gene>
<reference evidence="1" key="1">
    <citation type="submission" date="2023-03" db="EMBL/GenBank/DDBJ databases">
        <title>Massive genome expansion in bonnet fungi (Mycena s.s.) driven by repeated elements and novel gene families across ecological guilds.</title>
        <authorList>
            <consortium name="Lawrence Berkeley National Laboratory"/>
            <person name="Harder C.B."/>
            <person name="Miyauchi S."/>
            <person name="Viragh M."/>
            <person name="Kuo A."/>
            <person name="Thoen E."/>
            <person name="Andreopoulos B."/>
            <person name="Lu D."/>
            <person name="Skrede I."/>
            <person name="Drula E."/>
            <person name="Henrissat B."/>
            <person name="Morin E."/>
            <person name="Kohler A."/>
            <person name="Barry K."/>
            <person name="LaButti K."/>
            <person name="Morin E."/>
            <person name="Salamov A."/>
            <person name="Lipzen A."/>
            <person name="Mereny Z."/>
            <person name="Hegedus B."/>
            <person name="Baldrian P."/>
            <person name="Stursova M."/>
            <person name="Weitz H."/>
            <person name="Taylor A."/>
            <person name="Grigoriev I.V."/>
            <person name="Nagy L.G."/>
            <person name="Martin F."/>
            <person name="Kauserud H."/>
        </authorList>
    </citation>
    <scope>NUCLEOTIDE SEQUENCE</scope>
    <source>
        <strain evidence="1">CBHHK188m</strain>
    </source>
</reference>
<evidence type="ECO:0000313" key="2">
    <source>
        <dbReference type="Proteomes" id="UP001215280"/>
    </source>
</evidence>
<keyword evidence="2" id="KW-1185">Reference proteome</keyword>
<organism evidence="1 2">
    <name type="scientific">Mycena maculata</name>
    <dbReference type="NCBI Taxonomy" id="230809"/>
    <lineage>
        <taxon>Eukaryota</taxon>
        <taxon>Fungi</taxon>
        <taxon>Dikarya</taxon>
        <taxon>Basidiomycota</taxon>
        <taxon>Agaricomycotina</taxon>
        <taxon>Agaricomycetes</taxon>
        <taxon>Agaricomycetidae</taxon>
        <taxon>Agaricales</taxon>
        <taxon>Marasmiineae</taxon>
        <taxon>Mycenaceae</taxon>
        <taxon>Mycena</taxon>
    </lineage>
</organism>
<sequence>MRIDRLPRLPGYRDPRADCDSLYDLFSIPISFVFRLGDSVWTFVASCTAFCISPIVSGIGEDAQTTWAGDDYARPETIHMGLGFYSHFPEPDEADVVSDDDHGDTSPDISANSYPIISCLSYGAPLWLRGGCNSDESGLEDGESYVYDAPEFWDVPAHRVAVILDVSDTPECLQGDRKLMSVDAYIKKQWQDAWTGPTGSKKTGLALVTILTRSDIATQEIISGPMFESKNAEGTDIVAIATAFYRSMTNQHCKAKGEGQFECGGHAVMRKYRTGKSSGKHHFIGCSNWSDGDSLSHRFTKIPPQVRESIFQSLVRGEEITEEDTEVVEGYCSAIIHPSHLPRNKQCARIHYRDNKSVVGHLEAHTCPAELLILIPVDQALLPMSGQPAVLAREARSIHAGLKTLLTRDDWANYHEAYFQRKKYVPSLISLPSNNIAIYLSVSAVAPCTSSFSLPHRNRATQGCTSGCRPLSPPSLSNTSSGWPSARICSTHNSTKTTVQGVYAIVDSRSARLALSLRFFSLPLHPVFTRTSWLFHQ</sequence>
<dbReference type="EMBL" id="JARJLG010000039">
    <property type="protein sequence ID" value="KAJ7764044.1"/>
    <property type="molecule type" value="Genomic_DNA"/>
</dbReference>
<protein>
    <submittedName>
        <fullName evidence="1">Uncharacterized protein</fullName>
    </submittedName>
</protein>
<name>A0AAD7JG03_9AGAR</name>
<dbReference type="Proteomes" id="UP001215280">
    <property type="component" value="Unassembled WGS sequence"/>
</dbReference>